<keyword evidence="2" id="KW-1185">Reference proteome</keyword>
<accession>A0ABC8RDL2</accession>
<dbReference type="Proteomes" id="UP001642360">
    <property type="component" value="Unassembled WGS sequence"/>
</dbReference>
<protein>
    <submittedName>
        <fullName evidence="1">Uncharacterized protein</fullName>
    </submittedName>
</protein>
<dbReference type="EMBL" id="CAUOFW020001280">
    <property type="protein sequence ID" value="CAK9143061.1"/>
    <property type="molecule type" value="Genomic_DNA"/>
</dbReference>
<name>A0ABC8RDL2_9AQUA</name>
<evidence type="ECO:0000313" key="2">
    <source>
        <dbReference type="Proteomes" id="UP001642360"/>
    </source>
</evidence>
<evidence type="ECO:0000313" key="1">
    <source>
        <dbReference type="EMBL" id="CAK9143061.1"/>
    </source>
</evidence>
<dbReference type="AlphaFoldDB" id="A0ABC8RDL2"/>
<sequence>MIYVIDDRGMAVVYDGWETEGNKERGKKNNKERNREMMRYLVVVTDDGVYGEGVGGYRWRLMAIVDSGLWLMSLAATKSSRIKEIRREVWTKCEIMREGLEKLRVREKYLRLSHGSLASLRCWGSPELGPGLGLVLGPVRVRSWVLVQSQVRVRVRVQVRG</sequence>
<proteinExistence type="predicted"/>
<reference evidence="1 2" key="1">
    <citation type="submission" date="2024-02" db="EMBL/GenBank/DDBJ databases">
        <authorList>
            <person name="Vignale AGUSTIN F."/>
            <person name="Sosa J E."/>
            <person name="Modenutti C."/>
        </authorList>
    </citation>
    <scope>NUCLEOTIDE SEQUENCE [LARGE SCALE GENOMIC DNA]</scope>
</reference>
<gene>
    <name evidence="1" type="ORF">ILEXP_LOCUS10758</name>
</gene>
<comment type="caution">
    <text evidence="1">The sequence shown here is derived from an EMBL/GenBank/DDBJ whole genome shotgun (WGS) entry which is preliminary data.</text>
</comment>
<organism evidence="1 2">
    <name type="scientific">Ilex paraguariensis</name>
    <name type="common">yerba mate</name>
    <dbReference type="NCBI Taxonomy" id="185542"/>
    <lineage>
        <taxon>Eukaryota</taxon>
        <taxon>Viridiplantae</taxon>
        <taxon>Streptophyta</taxon>
        <taxon>Embryophyta</taxon>
        <taxon>Tracheophyta</taxon>
        <taxon>Spermatophyta</taxon>
        <taxon>Magnoliopsida</taxon>
        <taxon>eudicotyledons</taxon>
        <taxon>Gunneridae</taxon>
        <taxon>Pentapetalae</taxon>
        <taxon>asterids</taxon>
        <taxon>campanulids</taxon>
        <taxon>Aquifoliales</taxon>
        <taxon>Aquifoliaceae</taxon>
        <taxon>Ilex</taxon>
    </lineage>
</organism>